<accession>A0AAV2F977</accession>
<dbReference type="Proteomes" id="UP001497516">
    <property type="component" value="Chromosome 6"/>
</dbReference>
<keyword evidence="3" id="KW-1185">Reference proteome</keyword>
<feature type="region of interest" description="Disordered" evidence="1">
    <location>
        <begin position="1"/>
        <end position="35"/>
    </location>
</feature>
<reference evidence="2 3" key="1">
    <citation type="submission" date="2024-04" db="EMBL/GenBank/DDBJ databases">
        <authorList>
            <person name="Fracassetti M."/>
        </authorList>
    </citation>
    <scope>NUCLEOTIDE SEQUENCE [LARGE SCALE GENOMIC DNA]</scope>
</reference>
<gene>
    <name evidence="2" type="ORF">LTRI10_LOCUS35282</name>
</gene>
<dbReference type="AlphaFoldDB" id="A0AAV2F977"/>
<sequence length="88" mass="9290">MREKTNRKGRGSQNLAVPRTSRGTPFPDSDSLITATGSNNRLRVVISGGRIPGKTPNPIGVTAKCLNLLELEVGALVVQIHGAGDVQE</sequence>
<dbReference type="EMBL" id="OZ034819">
    <property type="protein sequence ID" value="CAL1394804.1"/>
    <property type="molecule type" value="Genomic_DNA"/>
</dbReference>
<evidence type="ECO:0000256" key="1">
    <source>
        <dbReference type="SAM" id="MobiDB-lite"/>
    </source>
</evidence>
<evidence type="ECO:0000313" key="3">
    <source>
        <dbReference type="Proteomes" id="UP001497516"/>
    </source>
</evidence>
<organism evidence="2 3">
    <name type="scientific">Linum trigynum</name>
    <dbReference type="NCBI Taxonomy" id="586398"/>
    <lineage>
        <taxon>Eukaryota</taxon>
        <taxon>Viridiplantae</taxon>
        <taxon>Streptophyta</taxon>
        <taxon>Embryophyta</taxon>
        <taxon>Tracheophyta</taxon>
        <taxon>Spermatophyta</taxon>
        <taxon>Magnoliopsida</taxon>
        <taxon>eudicotyledons</taxon>
        <taxon>Gunneridae</taxon>
        <taxon>Pentapetalae</taxon>
        <taxon>rosids</taxon>
        <taxon>fabids</taxon>
        <taxon>Malpighiales</taxon>
        <taxon>Linaceae</taxon>
        <taxon>Linum</taxon>
    </lineage>
</organism>
<proteinExistence type="predicted"/>
<protein>
    <submittedName>
        <fullName evidence="2">Uncharacterized protein</fullName>
    </submittedName>
</protein>
<evidence type="ECO:0000313" key="2">
    <source>
        <dbReference type="EMBL" id="CAL1394804.1"/>
    </source>
</evidence>
<name>A0AAV2F977_9ROSI</name>